<evidence type="ECO:0000259" key="2">
    <source>
        <dbReference type="Pfam" id="PF01957"/>
    </source>
</evidence>
<gene>
    <name evidence="3" type="ORF">RIL96_06440</name>
</gene>
<protein>
    <submittedName>
        <fullName evidence="3">NfeD family protein</fullName>
    </submittedName>
</protein>
<dbReference type="InterPro" id="IPR012340">
    <property type="entry name" value="NA-bd_OB-fold"/>
</dbReference>
<keyword evidence="1" id="KW-0812">Transmembrane</keyword>
<organism evidence="3 4">
    <name type="scientific">Nesterenkonia aerolata</name>
    <dbReference type="NCBI Taxonomy" id="3074079"/>
    <lineage>
        <taxon>Bacteria</taxon>
        <taxon>Bacillati</taxon>
        <taxon>Actinomycetota</taxon>
        <taxon>Actinomycetes</taxon>
        <taxon>Micrococcales</taxon>
        <taxon>Micrococcaceae</taxon>
        <taxon>Nesterenkonia</taxon>
    </lineage>
</organism>
<proteinExistence type="predicted"/>
<dbReference type="Proteomes" id="UP001251870">
    <property type="component" value="Unassembled WGS sequence"/>
</dbReference>
<dbReference type="EMBL" id="JAVKGR010000005">
    <property type="protein sequence ID" value="MDR8019201.1"/>
    <property type="molecule type" value="Genomic_DNA"/>
</dbReference>
<evidence type="ECO:0000313" key="3">
    <source>
        <dbReference type="EMBL" id="MDR8019201.1"/>
    </source>
</evidence>
<dbReference type="Gene3D" id="2.40.50.140">
    <property type="entry name" value="Nucleic acid-binding proteins"/>
    <property type="match status" value="1"/>
</dbReference>
<evidence type="ECO:0000256" key="1">
    <source>
        <dbReference type="SAM" id="Phobius"/>
    </source>
</evidence>
<sequence>MIEWITENLWAAWLALTLTLLVIELLMLDLLFLMLAAGAGAATTVALAGGEPWMQVVVGSGTALLMLGAVRPVALKHLRRGPEDQLTNVDRIAGMDAEPLELVTRESGLAEVDGETWTARTLGEERLEPGAAAVVDSVDGATVYLTAAKTISWQDPAPRHA</sequence>
<dbReference type="RefSeq" id="WP_310548188.1">
    <property type="nucleotide sequence ID" value="NZ_JAVKGR010000005.1"/>
</dbReference>
<keyword evidence="4" id="KW-1185">Reference proteome</keyword>
<dbReference type="Pfam" id="PF01957">
    <property type="entry name" value="NfeD"/>
    <property type="match status" value="1"/>
</dbReference>
<keyword evidence="1" id="KW-1133">Transmembrane helix</keyword>
<feature type="domain" description="NfeD-like C-terminal" evidence="2">
    <location>
        <begin position="104"/>
        <end position="144"/>
    </location>
</feature>
<feature type="transmembrane region" description="Helical" evidence="1">
    <location>
        <begin position="53"/>
        <end position="70"/>
    </location>
</feature>
<evidence type="ECO:0000313" key="4">
    <source>
        <dbReference type="Proteomes" id="UP001251870"/>
    </source>
</evidence>
<reference evidence="3 4" key="1">
    <citation type="submission" date="2023-09" db="EMBL/GenBank/DDBJ databases">
        <title>Description of three actinobacteria isolated from air of manufacturing shop in a pharmaceutical factory.</title>
        <authorList>
            <person name="Zhang D.-F."/>
        </authorList>
    </citation>
    <scope>NUCLEOTIDE SEQUENCE [LARGE SCALE GENOMIC DNA]</scope>
    <source>
        <strain evidence="3 4">LY-0111</strain>
    </source>
</reference>
<dbReference type="InterPro" id="IPR002810">
    <property type="entry name" value="NfeD-like_C"/>
</dbReference>
<name>A0ABU2DRT2_9MICC</name>
<dbReference type="SUPFAM" id="SSF141322">
    <property type="entry name" value="NfeD domain-like"/>
    <property type="match status" value="1"/>
</dbReference>
<accession>A0ABU2DRT2</accession>
<feature type="transmembrane region" description="Helical" evidence="1">
    <location>
        <begin position="12"/>
        <end position="41"/>
    </location>
</feature>
<comment type="caution">
    <text evidence="3">The sequence shown here is derived from an EMBL/GenBank/DDBJ whole genome shotgun (WGS) entry which is preliminary data.</text>
</comment>
<keyword evidence="1" id="KW-0472">Membrane</keyword>